<gene>
    <name evidence="1" type="ORF">AB205_0113760</name>
</gene>
<name>A0A2G9RKJ5_AQUCT</name>
<evidence type="ECO:0000313" key="2">
    <source>
        <dbReference type="Proteomes" id="UP000228934"/>
    </source>
</evidence>
<keyword evidence="2" id="KW-1185">Reference proteome</keyword>
<dbReference type="AlphaFoldDB" id="A0A2G9RKJ5"/>
<dbReference type="Proteomes" id="UP000228934">
    <property type="component" value="Unassembled WGS sequence"/>
</dbReference>
<organism evidence="1 2">
    <name type="scientific">Aquarana catesbeiana</name>
    <name type="common">American bullfrog</name>
    <name type="synonym">Rana catesbeiana</name>
    <dbReference type="NCBI Taxonomy" id="8400"/>
    <lineage>
        <taxon>Eukaryota</taxon>
        <taxon>Metazoa</taxon>
        <taxon>Chordata</taxon>
        <taxon>Craniata</taxon>
        <taxon>Vertebrata</taxon>
        <taxon>Euteleostomi</taxon>
        <taxon>Amphibia</taxon>
        <taxon>Batrachia</taxon>
        <taxon>Anura</taxon>
        <taxon>Neobatrachia</taxon>
        <taxon>Ranoidea</taxon>
        <taxon>Ranidae</taxon>
        <taxon>Aquarana</taxon>
    </lineage>
</organism>
<evidence type="ECO:0000313" key="1">
    <source>
        <dbReference type="EMBL" id="PIO28410.1"/>
    </source>
</evidence>
<sequence>MGCNRDFENIKQNINDVQTKIKNITDVLGKV</sequence>
<proteinExistence type="predicted"/>
<dbReference type="EMBL" id="KV943070">
    <property type="protein sequence ID" value="PIO28410.1"/>
    <property type="molecule type" value="Genomic_DNA"/>
</dbReference>
<accession>A0A2G9RKJ5</accession>
<reference evidence="2" key="1">
    <citation type="journal article" date="2017" name="Nat. Commun.">
        <title>The North American bullfrog draft genome provides insight into hormonal regulation of long noncoding RNA.</title>
        <authorList>
            <person name="Hammond S.A."/>
            <person name="Warren R.L."/>
            <person name="Vandervalk B.P."/>
            <person name="Kucuk E."/>
            <person name="Khan H."/>
            <person name="Gibb E.A."/>
            <person name="Pandoh P."/>
            <person name="Kirk H."/>
            <person name="Zhao Y."/>
            <person name="Jones M."/>
            <person name="Mungall A.J."/>
            <person name="Coope R."/>
            <person name="Pleasance S."/>
            <person name="Moore R.A."/>
            <person name="Holt R.A."/>
            <person name="Round J.M."/>
            <person name="Ohora S."/>
            <person name="Walle B.V."/>
            <person name="Veldhoen N."/>
            <person name="Helbing C.C."/>
            <person name="Birol I."/>
        </authorList>
    </citation>
    <scope>NUCLEOTIDE SEQUENCE [LARGE SCALE GENOMIC DNA]</scope>
</reference>
<protein>
    <submittedName>
        <fullName evidence="1">Uncharacterized protein</fullName>
    </submittedName>
</protein>